<evidence type="ECO:0000313" key="2">
    <source>
        <dbReference type="EMBL" id="MBB4715565.1"/>
    </source>
</evidence>
<dbReference type="Proteomes" id="UP000565089">
    <property type="component" value="Unassembled WGS sequence"/>
</dbReference>
<evidence type="ECO:0000256" key="1">
    <source>
        <dbReference type="SAM" id="MobiDB-lite"/>
    </source>
</evidence>
<dbReference type="AlphaFoldDB" id="A0A7W7GLD8"/>
<accession>A0A7W7GLD8</accession>
<proteinExistence type="predicted"/>
<sequence>MTAVVLGQAAVAGDSLSAPDDTMLTASSTARPRSPAPSWPRPCAAGVPIRR</sequence>
<gene>
    <name evidence="2" type="ORF">BJ965_005447</name>
</gene>
<dbReference type="EMBL" id="JACHMS010000001">
    <property type="protein sequence ID" value="MBB4715565.1"/>
    <property type="molecule type" value="Genomic_DNA"/>
</dbReference>
<feature type="region of interest" description="Disordered" evidence="1">
    <location>
        <begin position="14"/>
        <end position="51"/>
    </location>
</feature>
<name>A0A7W7GLD8_9ACTN</name>
<comment type="caution">
    <text evidence="2">The sequence shown here is derived from an EMBL/GenBank/DDBJ whole genome shotgun (WGS) entry which is preliminary data.</text>
</comment>
<protein>
    <submittedName>
        <fullName evidence="2">Uncharacterized protein</fullName>
    </submittedName>
</protein>
<dbReference type="GeneID" id="95797417"/>
<organism evidence="2 3">
    <name type="scientific">Streptomyces luteogriseus</name>
    <dbReference type="NCBI Taxonomy" id="68233"/>
    <lineage>
        <taxon>Bacteria</taxon>
        <taxon>Bacillati</taxon>
        <taxon>Actinomycetota</taxon>
        <taxon>Actinomycetes</taxon>
        <taxon>Kitasatosporales</taxon>
        <taxon>Streptomycetaceae</taxon>
        <taxon>Streptomyces</taxon>
    </lineage>
</organism>
<reference evidence="2 3" key="1">
    <citation type="submission" date="2020-08" db="EMBL/GenBank/DDBJ databases">
        <title>Sequencing the genomes of 1000 actinobacteria strains.</title>
        <authorList>
            <person name="Klenk H.-P."/>
        </authorList>
    </citation>
    <scope>NUCLEOTIDE SEQUENCE [LARGE SCALE GENOMIC DNA]</scope>
    <source>
        <strain evidence="2 3">DSM 40483</strain>
    </source>
</reference>
<keyword evidence="3" id="KW-1185">Reference proteome</keyword>
<dbReference type="RefSeq" id="WP_184911916.1">
    <property type="nucleotide sequence ID" value="NZ_JACHMS010000001.1"/>
</dbReference>
<evidence type="ECO:0000313" key="3">
    <source>
        <dbReference type="Proteomes" id="UP000565089"/>
    </source>
</evidence>